<evidence type="ECO:0000256" key="4">
    <source>
        <dbReference type="ARBA" id="ARBA00023284"/>
    </source>
</evidence>
<dbReference type="GO" id="GO:0008379">
    <property type="term" value="F:thioredoxin peroxidase activity"/>
    <property type="evidence" value="ECO:0007669"/>
    <property type="project" value="InterPro"/>
</dbReference>
<keyword evidence="6" id="KW-0560">Oxidoreductase</keyword>
<keyword evidence="2" id="KW-0049">Antioxidant</keyword>
<evidence type="ECO:0000313" key="6">
    <source>
        <dbReference type="EMBL" id="HDX32230.1"/>
    </source>
</evidence>
<protein>
    <submittedName>
        <fullName evidence="6">Thiol peroxidase</fullName>
        <ecNumber evidence="6">1.11.1.-</ecNumber>
    </submittedName>
</protein>
<dbReference type="SUPFAM" id="SSF52833">
    <property type="entry name" value="Thioredoxin-like"/>
    <property type="match status" value="1"/>
</dbReference>
<dbReference type="PANTHER" id="PTHR43110:SF1">
    <property type="entry name" value="THIOL PEROXIDASE"/>
    <property type="match status" value="1"/>
</dbReference>
<reference evidence="6" key="1">
    <citation type="journal article" date="2020" name="mSystems">
        <title>Genome- and Community-Level Interaction Insights into Carbon Utilization and Element Cycling Functions of Hydrothermarchaeota in Hydrothermal Sediment.</title>
        <authorList>
            <person name="Zhou Z."/>
            <person name="Liu Y."/>
            <person name="Xu W."/>
            <person name="Pan J."/>
            <person name="Luo Z.H."/>
            <person name="Li M."/>
        </authorList>
    </citation>
    <scope>NUCLEOTIDE SEQUENCE [LARGE SCALE GENOMIC DNA]</scope>
    <source>
        <strain evidence="6">SpSt-289</strain>
    </source>
</reference>
<comment type="caution">
    <text evidence="6">The sequence shown here is derived from an EMBL/GenBank/DDBJ whole genome shotgun (WGS) entry which is preliminary data.</text>
</comment>
<sequence length="181" mass="19661">MSERTVAFRDKALTVIGPELKPGDRAPEVELSTGFLSKSKLLADTAGKIRLISVIPSIDTSICDAQTRRMNEEAARLGDDVVVVTVSVDLPMAQKRWCGAAGVDRVVMLSDYMGLAFGRAYGTAVPELGANQRAIFVIDANDVIRYVEYVPGIGQHPNYEAALEAVRALLNSKEETLLHRS</sequence>
<keyword evidence="4" id="KW-0676">Redox-active center</keyword>
<dbReference type="InterPro" id="IPR013766">
    <property type="entry name" value="Thioredoxin_domain"/>
</dbReference>
<dbReference type="InterPro" id="IPR036249">
    <property type="entry name" value="Thioredoxin-like_sf"/>
</dbReference>
<evidence type="ECO:0000256" key="1">
    <source>
        <dbReference type="ARBA" id="ARBA00022559"/>
    </source>
</evidence>
<dbReference type="NCBIfam" id="NF001808">
    <property type="entry name" value="PRK00522.1"/>
    <property type="match status" value="1"/>
</dbReference>
<feature type="domain" description="Thioredoxin" evidence="5">
    <location>
        <begin position="20"/>
        <end position="171"/>
    </location>
</feature>
<dbReference type="EMBL" id="DSMG01000120">
    <property type="protein sequence ID" value="HDX32230.1"/>
    <property type="molecule type" value="Genomic_DNA"/>
</dbReference>
<dbReference type="EC" id="1.11.1.-" evidence="6"/>
<dbReference type="Pfam" id="PF08534">
    <property type="entry name" value="Redoxin"/>
    <property type="match status" value="1"/>
</dbReference>
<keyword evidence="1 6" id="KW-0575">Peroxidase</keyword>
<keyword evidence="3" id="KW-1015">Disulfide bond</keyword>
<dbReference type="InterPro" id="IPR002065">
    <property type="entry name" value="TPX"/>
</dbReference>
<evidence type="ECO:0000256" key="2">
    <source>
        <dbReference type="ARBA" id="ARBA00022862"/>
    </source>
</evidence>
<accession>A0A7C1JYQ3</accession>
<evidence type="ECO:0000256" key="3">
    <source>
        <dbReference type="ARBA" id="ARBA00023157"/>
    </source>
</evidence>
<dbReference type="InterPro" id="IPR013740">
    <property type="entry name" value="Redoxin"/>
</dbReference>
<dbReference type="InterPro" id="IPR050455">
    <property type="entry name" value="Tpx_Peroxidase_subfamily"/>
</dbReference>
<gene>
    <name evidence="6" type="ORF">ENQ20_12210</name>
</gene>
<proteinExistence type="predicted"/>
<organism evidence="6">
    <name type="scientific">Caldilinea aerophila</name>
    <dbReference type="NCBI Taxonomy" id="133453"/>
    <lineage>
        <taxon>Bacteria</taxon>
        <taxon>Bacillati</taxon>
        <taxon>Chloroflexota</taxon>
        <taxon>Caldilineae</taxon>
        <taxon>Caldilineales</taxon>
        <taxon>Caldilineaceae</taxon>
        <taxon>Caldilinea</taxon>
    </lineage>
</organism>
<dbReference type="CDD" id="cd03014">
    <property type="entry name" value="PRX_Atyp2cys"/>
    <property type="match status" value="1"/>
</dbReference>
<evidence type="ECO:0000259" key="5">
    <source>
        <dbReference type="PROSITE" id="PS51352"/>
    </source>
</evidence>
<dbReference type="PANTHER" id="PTHR43110">
    <property type="entry name" value="THIOL PEROXIDASE"/>
    <property type="match status" value="1"/>
</dbReference>
<dbReference type="AlphaFoldDB" id="A0A7C1JYQ3"/>
<dbReference type="PROSITE" id="PS51352">
    <property type="entry name" value="THIOREDOXIN_2"/>
    <property type="match status" value="1"/>
</dbReference>
<name>A0A7C1JYQ3_9CHLR</name>
<dbReference type="Gene3D" id="3.40.30.10">
    <property type="entry name" value="Glutaredoxin"/>
    <property type="match status" value="1"/>
</dbReference>